<dbReference type="Proteomes" id="UP000471293">
    <property type="component" value="Unassembled WGS sequence"/>
</dbReference>
<evidence type="ECO:0000256" key="2">
    <source>
        <dbReference type="SAM" id="SignalP"/>
    </source>
</evidence>
<accession>A0A6N9U222</accession>
<reference evidence="3 4" key="1">
    <citation type="submission" date="2020-01" db="EMBL/GenBank/DDBJ databases">
        <title>Insect and environment-associated Actinomycetes.</title>
        <authorList>
            <person name="Currrie C."/>
            <person name="Chevrette M."/>
            <person name="Carlson C."/>
            <person name="Stubbendieck R."/>
            <person name="Wendt-Pienkowski E."/>
        </authorList>
    </citation>
    <scope>NUCLEOTIDE SEQUENCE [LARGE SCALE GENOMIC DNA]</scope>
    <source>
        <strain evidence="3 4">SID11342</strain>
    </source>
</reference>
<keyword evidence="2" id="KW-0732">Signal</keyword>
<evidence type="ECO:0000313" key="4">
    <source>
        <dbReference type="Proteomes" id="UP000471293"/>
    </source>
</evidence>
<feature type="signal peptide" evidence="2">
    <location>
        <begin position="1"/>
        <end position="21"/>
    </location>
</feature>
<sequence>MPVRRNATVLAAISVAALLLAACGSSEVHGTITEKEHKAARTTWSTEPVTKRQCTTTRKNGTSKKSCTTVKTGTKRVSHRKPECWQIELDDDRHELCIAKSRWDKVRVGDRW</sequence>
<feature type="compositionally biased region" description="Polar residues" evidence="1">
    <location>
        <begin position="42"/>
        <end position="72"/>
    </location>
</feature>
<dbReference type="PROSITE" id="PS51257">
    <property type="entry name" value="PROKAR_LIPOPROTEIN"/>
    <property type="match status" value="1"/>
</dbReference>
<dbReference type="EMBL" id="JAAGLQ010000298">
    <property type="protein sequence ID" value="NEA16799.1"/>
    <property type="molecule type" value="Genomic_DNA"/>
</dbReference>
<organism evidence="3 4">
    <name type="scientific">Streptomyces halstedii</name>
    <dbReference type="NCBI Taxonomy" id="1944"/>
    <lineage>
        <taxon>Bacteria</taxon>
        <taxon>Bacillati</taxon>
        <taxon>Actinomycetota</taxon>
        <taxon>Actinomycetes</taxon>
        <taxon>Kitasatosporales</taxon>
        <taxon>Streptomycetaceae</taxon>
        <taxon>Streptomyces</taxon>
    </lineage>
</organism>
<proteinExistence type="predicted"/>
<dbReference type="AlphaFoldDB" id="A0A6N9U222"/>
<feature type="region of interest" description="Disordered" evidence="1">
    <location>
        <begin position="34"/>
        <end position="73"/>
    </location>
</feature>
<gene>
    <name evidence="3" type="ORF">G3I29_14940</name>
</gene>
<dbReference type="RefSeq" id="WP_164345157.1">
    <property type="nucleotide sequence ID" value="NZ_JAAGLQ010000298.1"/>
</dbReference>
<feature type="chain" id="PRO_5026932770" description="Lipoprotein" evidence="2">
    <location>
        <begin position="22"/>
        <end position="112"/>
    </location>
</feature>
<protein>
    <recommendedName>
        <fullName evidence="5">Lipoprotein</fullName>
    </recommendedName>
</protein>
<evidence type="ECO:0000256" key="1">
    <source>
        <dbReference type="SAM" id="MobiDB-lite"/>
    </source>
</evidence>
<comment type="caution">
    <text evidence="3">The sequence shown here is derived from an EMBL/GenBank/DDBJ whole genome shotgun (WGS) entry which is preliminary data.</text>
</comment>
<evidence type="ECO:0008006" key="5">
    <source>
        <dbReference type="Google" id="ProtNLM"/>
    </source>
</evidence>
<name>A0A6N9U222_STRHA</name>
<evidence type="ECO:0000313" key="3">
    <source>
        <dbReference type="EMBL" id="NEA16799.1"/>
    </source>
</evidence>